<dbReference type="Gene3D" id="2.70.70.10">
    <property type="entry name" value="Glucose Permease (Domain IIA)"/>
    <property type="match status" value="1"/>
</dbReference>
<gene>
    <name evidence="4" type="ORF">BXT89_00045</name>
</gene>
<evidence type="ECO:0000259" key="3">
    <source>
        <dbReference type="PROSITE" id="PS51782"/>
    </source>
</evidence>
<dbReference type="InterPro" id="IPR011055">
    <property type="entry name" value="Dup_hybrid_motif"/>
</dbReference>
<dbReference type="Gene3D" id="3.10.350.10">
    <property type="entry name" value="LysM domain"/>
    <property type="match status" value="1"/>
</dbReference>
<protein>
    <submittedName>
        <fullName evidence="4">Peptigoglycan-binding protein LysM</fullName>
    </submittedName>
</protein>
<dbReference type="PANTHER" id="PTHR21666:SF263">
    <property type="entry name" value="MUREIN HYDROLASE ACTIVATOR NLPD"/>
    <property type="match status" value="1"/>
</dbReference>
<evidence type="ECO:0000256" key="2">
    <source>
        <dbReference type="SAM" id="MobiDB-lite"/>
    </source>
</evidence>
<comment type="similarity">
    <text evidence="1">Belongs to the E.coli NlpD/Haemophilus LppB family.</text>
</comment>
<dbReference type="EMBL" id="MUBC01000001">
    <property type="protein sequence ID" value="ONM45728.1"/>
    <property type="molecule type" value="Genomic_DNA"/>
</dbReference>
<feature type="region of interest" description="Disordered" evidence="2">
    <location>
        <begin position="103"/>
        <end position="167"/>
    </location>
</feature>
<dbReference type="Pfam" id="PF01551">
    <property type="entry name" value="Peptidase_M23"/>
    <property type="match status" value="1"/>
</dbReference>
<dbReference type="GO" id="GO:0004222">
    <property type="term" value="F:metalloendopeptidase activity"/>
    <property type="evidence" value="ECO:0007669"/>
    <property type="project" value="TreeGrafter"/>
</dbReference>
<dbReference type="GO" id="GO:0032153">
    <property type="term" value="C:cell division site"/>
    <property type="evidence" value="ECO:0007669"/>
    <property type="project" value="TreeGrafter"/>
</dbReference>
<evidence type="ECO:0000313" key="5">
    <source>
        <dbReference type="Proteomes" id="UP000242847"/>
    </source>
</evidence>
<organism evidence="4 5">
    <name type="scientific">Halopseudomonas pachastrellae</name>
    <dbReference type="NCBI Taxonomy" id="254161"/>
    <lineage>
        <taxon>Bacteria</taxon>
        <taxon>Pseudomonadati</taxon>
        <taxon>Pseudomonadota</taxon>
        <taxon>Gammaproteobacteria</taxon>
        <taxon>Pseudomonadales</taxon>
        <taxon>Pseudomonadaceae</taxon>
        <taxon>Halopseudomonas</taxon>
    </lineage>
</organism>
<feature type="compositionally biased region" description="Low complexity" evidence="2">
    <location>
        <begin position="103"/>
        <end position="165"/>
    </location>
</feature>
<dbReference type="GO" id="GO:0009279">
    <property type="term" value="C:cell outer membrane"/>
    <property type="evidence" value="ECO:0007669"/>
    <property type="project" value="TreeGrafter"/>
</dbReference>
<dbReference type="InterPro" id="IPR036779">
    <property type="entry name" value="LysM_dom_sf"/>
</dbReference>
<dbReference type="CDD" id="cd12797">
    <property type="entry name" value="M23_peptidase"/>
    <property type="match status" value="1"/>
</dbReference>
<dbReference type="SMART" id="SM00257">
    <property type="entry name" value="LysM"/>
    <property type="match status" value="1"/>
</dbReference>
<dbReference type="InterPro" id="IPR018392">
    <property type="entry name" value="LysM"/>
</dbReference>
<keyword evidence="5" id="KW-1185">Reference proteome</keyword>
<proteinExistence type="inferred from homology"/>
<evidence type="ECO:0000313" key="4">
    <source>
        <dbReference type="EMBL" id="ONM45728.1"/>
    </source>
</evidence>
<dbReference type="Proteomes" id="UP000242847">
    <property type="component" value="Unassembled WGS sequence"/>
</dbReference>
<dbReference type="PROSITE" id="PS51782">
    <property type="entry name" value="LYSM"/>
    <property type="match status" value="1"/>
</dbReference>
<dbReference type="AlphaFoldDB" id="A0A1S8DJX5"/>
<comment type="caution">
    <text evidence="4">The sequence shown here is derived from an EMBL/GenBank/DDBJ whole genome shotgun (WGS) entry which is preliminary data.</text>
</comment>
<dbReference type="PROSITE" id="PS51257">
    <property type="entry name" value="PROKAR_LIPOPROTEIN"/>
    <property type="match status" value="1"/>
</dbReference>
<dbReference type="PANTHER" id="PTHR21666">
    <property type="entry name" value="PEPTIDASE-RELATED"/>
    <property type="match status" value="1"/>
</dbReference>
<dbReference type="Pfam" id="PF01476">
    <property type="entry name" value="LysM"/>
    <property type="match status" value="1"/>
</dbReference>
<dbReference type="CDD" id="cd00118">
    <property type="entry name" value="LysM"/>
    <property type="match status" value="1"/>
</dbReference>
<dbReference type="SUPFAM" id="SSF51261">
    <property type="entry name" value="Duplicated hybrid motif"/>
    <property type="match status" value="1"/>
</dbReference>
<dbReference type="InterPro" id="IPR016047">
    <property type="entry name" value="M23ase_b-sheet_dom"/>
</dbReference>
<accession>A0A1S8DJX5</accession>
<sequence>MGRCVREGGRSAAQARNLTTVFLAVMLTACAGPSGTVPIDERGRGGQRAQSVTTGAHTVQRGETLYQIAFRYGWDWKELASNNNLRAPYTIYPGQRISLGRRSAAPTSVASAPTTSAPARPAPVTSAPAVTSTPVRSNTTSTPSAPTTRAPASTASTSNTPATAPVIAPGPVSAAGWSWPARGTLLARFQSNGSLNKGIDIAGQLGEPVKAAADGAVVYAGRGLIGYGDMIIIKHDETFLSAYAHNSRLLVKEGDQVKVGQVIAEMGSSGTDRVKLHFEIRRKGQPVDPLAYLPRS</sequence>
<dbReference type="STRING" id="254161.SAMN05216256_104199"/>
<reference evidence="4 5" key="1">
    <citation type="submission" date="2017-01" db="EMBL/GenBank/DDBJ databases">
        <title>Draft genome sequence of Pseudomonas pachastrellae type strain CCUG 46540T from a deep sea.</title>
        <authorList>
            <person name="Gomila M."/>
            <person name="Mulet M."/>
            <person name="Lalucat J."/>
            <person name="Garcia-Valdes E."/>
        </authorList>
    </citation>
    <scope>NUCLEOTIDE SEQUENCE [LARGE SCALE GENOMIC DNA]</scope>
    <source>
        <strain evidence="4 5">CCUG 46540</strain>
    </source>
</reference>
<name>A0A1S8DJX5_9GAMM</name>
<dbReference type="InterPro" id="IPR050570">
    <property type="entry name" value="Cell_wall_metabolism_enzyme"/>
</dbReference>
<dbReference type="OrthoDB" id="9795421at2"/>
<feature type="domain" description="LysM" evidence="3">
    <location>
        <begin position="55"/>
        <end position="99"/>
    </location>
</feature>
<evidence type="ECO:0000256" key="1">
    <source>
        <dbReference type="ARBA" id="ARBA00038420"/>
    </source>
</evidence>